<dbReference type="PANTHER" id="PTHR39624:SF2">
    <property type="entry name" value="OSMC-LIKE PROTEIN"/>
    <property type="match status" value="1"/>
</dbReference>
<dbReference type="Pfam" id="PF02566">
    <property type="entry name" value="OsmC"/>
    <property type="match status" value="1"/>
</dbReference>
<proteinExistence type="predicted"/>
<sequence>MEEIKVTYSGNIKTTAAKGGSQITTATDNSPESRTAGTTFTPVDMLVNSLGACMLSMMGATAARKGIDIGRPTATMTYDTDPATHRVTAVRVVFDVDGTNLSEADRKVIMGAAKACPVAASLSESIAKELVFNF</sequence>
<dbReference type="RefSeq" id="WP_205111515.1">
    <property type="nucleotide sequence ID" value="NZ_JACJJL010000029.1"/>
</dbReference>
<dbReference type="Gene3D" id="3.30.300.20">
    <property type="match status" value="1"/>
</dbReference>
<reference evidence="1 2" key="1">
    <citation type="journal article" date="2021" name="Sci. Rep.">
        <title>The distribution of antibiotic resistance genes in chicken gut microbiota commensals.</title>
        <authorList>
            <person name="Juricova H."/>
            <person name="Matiasovicova J."/>
            <person name="Kubasova T."/>
            <person name="Cejkova D."/>
            <person name="Rychlik I."/>
        </authorList>
    </citation>
    <scope>NUCLEOTIDE SEQUENCE [LARGE SCALE GENOMIC DNA]</scope>
    <source>
        <strain evidence="1 2">An819</strain>
    </source>
</reference>
<dbReference type="AlphaFoldDB" id="A0A939B643"/>
<name>A0A939B643_9BACT</name>
<dbReference type="InterPro" id="IPR036102">
    <property type="entry name" value="OsmC/Ohrsf"/>
</dbReference>
<dbReference type="Proteomes" id="UP000764045">
    <property type="component" value="Unassembled WGS sequence"/>
</dbReference>
<evidence type="ECO:0000313" key="1">
    <source>
        <dbReference type="EMBL" id="MBM6662772.1"/>
    </source>
</evidence>
<dbReference type="EMBL" id="JACJJL010000029">
    <property type="protein sequence ID" value="MBM6662772.1"/>
    <property type="molecule type" value="Genomic_DNA"/>
</dbReference>
<evidence type="ECO:0000313" key="2">
    <source>
        <dbReference type="Proteomes" id="UP000764045"/>
    </source>
</evidence>
<organism evidence="1 2">
    <name type="scientific">Marseilla massiliensis</name>
    <dbReference type="NCBI Taxonomy" id="1841864"/>
    <lineage>
        <taxon>Bacteria</taxon>
        <taxon>Pseudomonadati</taxon>
        <taxon>Bacteroidota</taxon>
        <taxon>Bacteroidia</taxon>
        <taxon>Bacteroidales</taxon>
        <taxon>Prevotellaceae</taxon>
        <taxon>Marseilla</taxon>
    </lineage>
</organism>
<dbReference type="SUPFAM" id="SSF82784">
    <property type="entry name" value="OsmC-like"/>
    <property type="match status" value="1"/>
</dbReference>
<accession>A0A939B643</accession>
<gene>
    <name evidence="1" type="ORF">H6B30_13650</name>
</gene>
<comment type="caution">
    <text evidence="1">The sequence shown here is derived from an EMBL/GenBank/DDBJ whole genome shotgun (WGS) entry which is preliminary data.</text>
</comment>
<dbReference type="InterPro" id="IPR015946">
    <property type="entry name" value="KH_dom-like_a/b"/>
</dbReference>
<keyword evidence="2" id="KW-1185">Reference proteome</keyword>
<dbReference type="InterPro" id="IPR003718">
    <property type="entry name" value="OsmC/Ohr_fam"/>
</dbReference>
<protein>
    <submittedName>
        <fullName evidence="1">OsmC family protein</fullName>
    </submittedName>
</protein>
<dbReference type="PANTHER" id="PTHR39624">
    <property type="entry name" value="PROTEIN INVOLVED IN RIMO-MEDIATED BETA-METHYLTHIOLATION OF RIBOSOMAL PROTEIN S12 YCAO"/>
    <property type="match status" value="1"/>
</dbReference>